<proteinExistence type="inferred from homology"/>
<name>A0A1L7X1W2_9HELO</name>
<dbReference type="Proteomes" id="UP000184330">
    <property type="component" value="Unassembled WGS sequence"/>
</dbReference>
<dbReference type="Gene3D" id="3.40.50.720">
    <property type="entry name" value="NAD(P)-binding Rossmann-like Domain"/>
    <property type="match status" value="1"/>
</dbReference>
<comment type="similarity">
    <text evidence="1">Belongs to the short-chain dehydrogenases/reductases (SDR) family.</text>
</comment>
<dbReference type="InterPro" id="IPR036291">
    <property type="entry name" value="NAD(P)-bd_dom_sf"/>
</dbReference>
<dbReference type="GO" id="GO:0016491">
    <property type="term" value="F:oxidoreductase activity"/>
    <property type="evidence" value="ECO:0007669"/>
    <property type="project" value="UniProtKB-KW"/>
</dbReference>
<reference evidence="4 5" key="1">
    <citation type="submission" date="2016-03" db="EMBL/GenBank/DDBJ databases">
        <authorList>
            <person name="Ploux O."/>
        </authorList>
    </citation>
    <scope>NUCLEOTIDE SEQUENCE [LARGE SCALE GENOMIC DNA]</scope>
    <source>
        <strain evidence="4 5">UAMH 11012</strain>
    </source>
</reference>
<dbReference type="EMBL" id="FJOG01000013">
    <property type="protein sequence ID" value="CZR59000.1"/>
    <property type="molecule type" value="Genomic_DNA"/>
</dbReference>
<feature type="region of interest" description="Disordered" evidence="3">
    <location>
        <begin position="1"/>
        <end position="43"/>
    </location>
</feature>
<dbReference type="Pfam" id="PF13561">
    <property type="entry name" value="adh_short_C2"/>
    <property type="match status" value="1"/>
</dbReference>
<evidence type="ECO:0000313" key="5">
    <source>
        <dbReference type="Proteomes" id="UP000184330"/>
    </source>
</evidence>
<keyword evidence="5" id="KW-1185">Reference proteome</keyword>
<gene>
    <name evidence="4" type="ORF">PAC_08892</name>
</gene>
<dbReference type="STRING" id="576137.A0A1L7X1W2"/>
<evidence type="ECO:0008006" key="6">
    <source>
        <dbReference type="Google" id="ProtNLM"/>
    </source>
</evidence>
<dbReference type="AlphaFoldDB" id="A0A1L7X1W2"/>
<dbReference type="SUPFAM" id="SSF51735">
    <property type="entry name" value="NAD(P)-binding Rossmann-fold domains"/>
    <property type="match status" value="1"/>
</dbReference>
<sequence>MSSSSSAQEASVSPSLAVSAAIDTSTSPLTPPPQSRTQNPLPVPKTTLFLVSRPASPELEKHLATAPRDQLFKHPEIDLEAGPEGMSFAYTVAKRGNQLSVQSYAVRYGRKGARINSVSPRVIMTKMGKESLEGPCGVMIQGMVDGSAVGRVGTPEEVVDMVAFLASRQSSLIAGTDILVDGGTITSVNSGSSCVVRCNENHTIYSH</sequence>
<feature type="compositionally biased region" description="Low complexity" evidence="3">
    <location>
        <begin position="1"/>
        <end position="28"/>
    </location>
</feature>
<dbReference type="PANTHER" id="PTHR24321">
    <property type="entry name" value="DEHYDROGENASES, SHORT CHAIN"/>
    <property type="match status" value="1"/>
</dbReference>
<accession>A0A1L7X1W2</accession>
<dbReference type="PANTHER" id="PTHR24321:SF8">
    <property type="entry name" value="ESTRADIOL 17-BETA-DEHYDROGENASE 8-RELATED"/>
    <property type="match status" value="1"/>
</dbReference>
<dbReference type="CDD" id="cd05233">
    <property type="entry name" value="SDR_c"/>
    <property type="match status" value="1"/>
</dbReference>
<protein>
    <recommendedName>
        <fullName evidence="6">Dehydrogenases with different specificities (Related to short-chain alcohol dehydrogenases)</fullName>
    </recommendedName>
</protein>
<evidence type="ECO:0000313" key="4">
    <source>
        <dbReference type="EMBL" id="CZR59000.1"/>
    </source>
</evidence>
<evidence type="ECO:0000256" key="3">
    <source>
        <dbReference type="SAM" id="MobiDB-lite"/>
    </source>
</evidence>
<dbReference type="PRINTS" id="PR00081">
    <property type="entry name" value="GDHRDH"/>
</dbReference>
<dbReference type="OrthoDB" id="5840532at2759"/>
<organism evidence="4 5">
    <name type="scientific">Phialocephala subalpina</name>
    <dbReference type="NCBI Taxonomy" id="576137"/>
    <lineage>
        <taxon>Eukaryota</taxon>
        <taxon>Fungi</taxon>
        <taxon>Dikarya</taxon>
        <taxon>Ascomycota</taxon>
        <taxon>Pezizomycotina</taxon>
        <taxon>Leotiomycetes</taxon>
        <taxon>Helotiales</taxon>
        <taxon>Mollisiaceae</taxon>
        <taxon>Phialocephala</taxon>
        <taxon>Phialocephala fortinii species complex</taxon>
    </lineage>
</organism>
<keyword evidence="2" id="KW-0560">Oxidoreductase</keyword>
<evidence type="ECO:0000256" key="1">
    <source>
        <dbReference type="ARBA" id="ARBA00006484"/>
    </source>
</evidence>
<dbReference type="InterPro" id="IPR002347">
    <property type="entry name" value="SDR_fam"/>
</dbReference>
<evidence type="ECO:0000256" key="2">
    <source>
        <dbReference type="ARBA" id="ARBA00023002"/>
    </source>
</evidence>